<feature type="region of interest" description="Disordered" evidence="2">
    <location>
        <begin position="123"/>
        <end position="294"/>
    </location>
</feature>
<evidence type="ECO:0000313" key="3">
    <source>
        <dbReference type="EMBL" id="EPT03594.1"/>
    </source>
</evidence>
<feature type="compositionally biased region" description="Polar residues" evidence="2">
    <location>
        <begin position="147"/>
        <end position="156"/>
    </location>
</feature>
<dbReference type="EMBL" id="KE504129">
    <property type="protein sequence ID" value="EPT03594.1"/>
    <property type="molecule type" value="Genomic_DNA"/>
</dbReference>
<keyword evidence="4" id="KW-1185">Reference proteome</keyword>
<dbReference type="eggNOG" id="ENOG502R2KH">
    <property type="taxonomic scope" value="Eukaryota"/>
</dbReference>
<protein>
    <submittedName>
        <fullName evidence="3">Uncharacterized protein</fullName>
    </submittedName>
</protein>
<evidence type="ECO:0000256" key="1">
    <source>
        <dbReference type="SAM" id="Coils"/>
    </source>
</evidence>
<dbReference type="OrthoDB" id="2985494at2759"/>
<sequence>MARSAVVLELLSTMLDPGCDLGVLRDELVLAASTISSISQGLSVQLAKAEQRTEFLKARITELEAEQASTSLRLQTLEAQNAELCRLLERSQPELASALKARDAALRKLHLMRELVQDLIDERRQASRPGARQPLSRRQTETDVDSSDSAGTQLWSSFKPAKAESSMGEDDEDVFEGERKSPGRSRPPESSPGPEPKDDEVLATSAGAEVSAERPSGDPVPLGGSMPMLSDNKDARPAKRVARCEAPRANAKPNSKSGRVHKIRPSAPLPTSTRMVPDTDNPSKTTAPYTQQDVQTSLGETEWYVEYQRPPATAIRPVGLNLQSLGERLGLDEDTMTRIESLEDWREPSLRLHIHHDMAFVYHPVVLEGPATTYLISWGDAIVNANVARYLTNSPDRPADRIFHLFVKNVGRDTWYYLGRQEFVVADLPSMWHTNLDEQNKHELVEALNERWTWQNAPHIEQIARLIETREVAQCLVELRSDANLQEQSQGFASRLSQK</sequence>
<keyword evidence="1" id="KW-0175">Coiled coil</keyword>
<dbReference type="AlphaFoldDB" id="S8EJT4"/>
<dbReference type="InParanoid" id="S8EJT4"/>
<proteinExistence type="predicted"/>
<accession>S8EJT4</accession>
<gene>
    <name evidence="3" type="ORF">FOMPIDRAFT_86870</name>
</gene>
<feature type="compositionally biased region" description="Polar residues" evidence="2">
    <location>
        <begin position="269"/>
        <end position="294"/>
    </location>
</feature>
<organism evidence="3 4">
    <name type="scientific">Fomitopsis schrenkii</name>
    <name type="common">Brown rot fungus</name>
    <dbReference type="NCBI Taxonomy" id="2126942"/>
    <lineage>
        <taxon>Eukaryota</taxon>
        <taxon>Fungi</taxon>
        <taxon>Dikarya</taxon>
        <taxon>Basidiomycota</taxon>
        <taxon>Agaricomycotina</taxon>
        <taxon>Agaricomycetes</taxon>
        <taxon>Polyporales</taxon>
        <taxon>Fomitopsis</taxon>
    </lineage>
</organism>
<feature type="coiled-coil region" evidence="1">
    <location>
        <begin position="46"/>
        <end position="80"/>
    </location>
</feature>
<dbReference type="Proteomes" id="UP000015241">
    <property type="component" value="Unassembled WGS sequence"/>
</dbReference>
<reference evidence="3 4" key="1">
    <citation type="journal article" date="2012" name="Science">
        <title>The Paleozoic origin of enzymatic lignin decomposition reconstructed from 31 fungal genomes.</title>
        <authorList>
            <person name="Floudas D."/>
            <person name="Binder M."/>
            <person name="Riley R."/>
            <person name="Barry K."/>
            <person name="Blanchette R.A."/>
            <person name="Henrissat B."/>
            <person name="Martinez A.T."/>
            <person name="Otillar R."/>
            <person name="Spatafora J.W."/>
            <person name="Yadav J.S."/>
            <person name="Aerts A."/>
            <person name="Benoit I."/>
            <person name="Boyd A."/>
            <person name="Carlson A."/>
            <person name="Copeland A."/>
            <person name="Coutinho P.M."/>
            <person name="de Vries R.P."/>
            <person name="Ferreira P."/>
            <person name="Findley K."/>
            <person name="Foster B."/>
            <person name="Gaskell J."/>
            <person name="Glotzer D."/>
            <person name="Gorecki P."/>
            <person name="Heitman J."/>
            <person name="Hesse C."/>
            <person name="Hori C."/>
            <person name="Igarashi K."/>
            <person name="Jurgens J.A."/>
            <person name="Kallen N."/>
            <person name="Kersten P."/>
            <person name="Kohler A."/>
            <person name="Kuees U."/>
            <person name="Kumar T.K.A."/>
            <person name="Kuo A."/>
            <person name="LaButti K."/>
            <person name="Larrondo L.F."/>
            <person name="Lindquist E."/>
            <person name="Ling A."/>
            <person name="Lombard V."/>
            <person name="Lucas S."/>
            <person name="Lundell T."/>
            <person name="Martin R."/>
            <person name="McLaughlin D.J."/>
            <person name="Morgenstern I."/>
            <person name="Morin E."/>
            <person name="Murat C."/>
            <person name="Nagy L.G."/>
            <person name="Nolan M."/>
            <person name="Ohm R.A."/>
            <person name="Patyshakuliyeva A."/>
            <person name="Rokas A."/>
            <person name="Ruiz-Duenas F.J."/>
            <person name="Sabat G."/>
            <person name="Salamov A."/>
            <person name="Samejima M."/>
            <person name="Schmutz J."/>
            <person name="Slot J.C."/>
            <person name="St John F."/>
            <person name="Stenlid J."/>
            <person name="Sun H."/>
            <person name="Sun S."/>
            <person name="Syed K."/>
            <person name="Tsang A."/>
            <person name="Wiebenga A."/>
            <person name="Young D."/>
            <person name="Pisabarro A."/>
            <person name="Eastwood D.C."/>
            <person name="Martin F."/>
            <person name="Cullen D."/>
            <person name="Grigoriev I.V."/>
            <person name="Hibbett D.S."/>
        </authorList>
    </citation>
    <scope>NUCLEOTIDE SEQUENCE</scope>
    <source>
        <strain evidence="4">FP-58527</strain>
    </source>
</reference>
<name>S8EJT4_FOMSC</name>
<evidence type="ECO:0000313" key="4">
    <source>
        <dbReference type="Proteomes" id="UP000015241"/>
    </source>
</evidence>
<feature type="compositionally biased region" description="Basic and acidic residues" evidence="2">
    <location>
        <begin position="231"/>
        <end position="246"/>
    </location>
</feature>
<evidence type="ECO:0000256" key="2">
    <source>
        <dbReference type="SAM" id="MobiDB-lite"/>
    </source>
</evidence>
<dbReference type="HOGENOM" id="CLU_676091_0_0_1"/>